<gene>
    <name evidence="2" type="ORF">O181_038581</name>
</gene>
<evidence type="ECO:0000256" key="1">
    <source>
        <dbReference type="SAM" id="MobiDB-lite"/>
    </source>
</evidence>
<protein>
    <submittedName>
        <fullName evidence="2">Uncharacterized protein</fullName>
    </submittedName>
</protein>
<organism evidence="2 3">
    <name type="scientific">Austropuccinia psidii MF-1</name>
    <dbReference type="NCBI Taxonomy" id="1389203"/>
    <lineage>
        <taxon>Eukaryota</taxon>
        <taxon>Fungi</taxon>
        <taxon>Dikarya</taxon>
        <taxon>Basidiomycota</taxon>
        <taxon>Pucciniomycotina</taxon>
        <taxon>Pucciniomycetes</taxon>
        <taxon>Pucciniales</taxon>
        <taxon>Sphaerophragmiaceae</taxon>
        <taxon>Austropuccinia</taxon>
    </lineage>
</organism>
<keyword evidence="3" id="KW-1185">Reference proteome</keyword>
<evidence type="ECO:0000313" key="3">
    <source>
        <dbReference type="Proteomes" id="UP000765509"/>
    </source>
</evidence>
<dbReference type="Proteomes" id="UP000765509">
    <property type="component" value="Unassembled WGS sequence"/>
</dbReference>
<dbReference type="EMBL" id="AVOT02014946">
    <property type="protein sequence ID" value="MBW0498866.1"/>
    <property type="molecule type" value="Genomic_DNA"/>
</dbReference>
<feature type="compositionally biased region" description="Acidic residues" evidence="1">
    <location>
        <begin position="52"/>
        <end position="80"/>
    </location>
</feature>
<name>A0A9Q3HBS1_9BASI</name>
<evidence type="ECO:0000313" key="2">
    <source>
        <dbReference type="EMBL" id="MBW0498866.1"/>
    </source>
</evidence>
<proteinExistence type="predicted"/>
<feature type="region of interest" description="Disordered" evidence="1">
    <location>
        <begin position="46"/>
        <end position="101"/>
    </location>
</feature>
<dbReference type="AlphaFoldDB" id="A0A9Q3HBS1"/>
<accession>A0A9Q3HBS1</accession>
<comment type="caution">
    <text evidence="2">The sequence shown here is derived from an EMBL/GenBank/DDBJ whole genome shotgun (WGS) entry which is preliminary data.</text>
</comment>
<sequence length="101" mass="11055">MTANLSSMALLPNPEEALNVCPNANEKLSTKQFNKKYCDLVAEEYEIKTEEDSASEEDIEDAGESIDLEAPSENEEEESDGCYTPGEYSYEDDEGSGSGGR</sequence>
<reference evidence="2" key="1">
    <citation type="submission" date="2021-03" db="EMBL/GenBank/DDBJ databases">
        <title>Draft genome sequence of rust myrtle Austropuccinia psidii MF-1, a brazilian biotype.</title>
        <authorList>
            <person name="Quecine M.C."/>
            <person name="Pachon D.M.R."/>
            <person name="Bonatelli M.L."/>
            <person name="Correr F.H."/>
            <person name="Franceschini L.M."/>
            <person name="Leite T.F."/>
            <person name="Margarido G.R.A."/>
            <person name="Almeida C.A."/>
            <person name="Ferrarezi J.A."/>
            <person name="Labate C.A."/>
        </authorList>
    </citation>
    <scope>NUCLEOTIDE SEQUENCE</scope>
    <source>
        <strain evidence="2">MF-1</strain>
    </source>
</reference>